<dbReference type="Proteomes" id="UP000886725">
    <property type="component" value="Unassembled WGS sequence"/>
</dbReference>
<feature type="compositionally biased region" description="Polar residues" evidence="1">
    <location>
        <begin position="53"/>
        <end position="72"/>
    </location>
</feature>
<dbReference type="AlphaFoldDB" id="A0A9D0YZS8"/>
<comment type="caution">
    <text evidence="2">The sequence shown here is derived from an EMBL/GenBank/DDBJ whole genome shotgun (WGS) entry which is preliminary data.</text>
</comment>
<organism evidence="2 3">
    <name type="scientific">Candidatus Faecenecus gallistercoris</name>
    <dbReference type="NCBI Taxonomy" id="2840793"/>
    <lineage>
        <taxon>Bacteria</taxon>
        <taxon>Bacillati</taxon>
        <taxon>Bacillota</taxon>
        <taxon>Bacillota incertae sedis</taxon>
        <taxon>Candidatus Faecenecus</taxon>
    </lineage>
</organism>
<proteinExistence type="predicted"/>
<protein>
    <submittedName>
        <fullName evidence="2">Uncharacterized protein</fullName>
    </submittedName>
</protein>
<evidence type="ECO:0000256" key="1">
    <source>
        <dbReference type="SAM" id="MobiDB-lite"/>
    </source>
</evidence>
<gene>
    <name evidence="2" type="ORF">IAC85_04475</name>
</gene>
<reference evidence="2" key="1">
    <citation type="submission" date="2020-10" db="EMBL/GenBank/DDBJ databases">
        <authorList>
            <person name="Gilroy R."/>
        </authorList>
    </citation>
    <scope>NUCLEOTIDE SEQUENCE</scope>
    <source>
        <strain evidence="2">CHK165-10780</strain>
    </source>
</reference>
<reference evidence="2" key="2">
    <citation type="journal article" date="2021" name="PeerJ">
        <title>Extensive microbial diversity within the chicken gut microbiome revealed by metagenomics and culture.</title>
        <authorList>
            <person name="Gilroy R."/>
            <person name="Ravi A."/>
            <person name="Getino M."/>
            <person name="Pursley I."/>
            <person name="Horton D.L."/>
            <person name="Alikhan N.F."/>
            <person name="Baker D."/>
            <person name="Gharbi K."/>
            <person name="Hall N."/>
            <person name="Watson M."/>
            <person name="Adriaenssens E.M."/>
            <person name="Foster-Nyarko E."/>
            <person name="Jarju S."/>
            <person name="Secka A."/>
            <person name="Antonio M."/>
            <person name="Oren A."/>
            <person name="Chaudhuri R.R."/>
            <person name="La Ragione R."/>
            <person name="Hildebrand F."/>
            <person name="Pallen M.J."/>
        </authorList>
    </citation>
    <scope>NUCLEOTIDE SEQUENCE</scope>
    <source>
        <strain evidence="2">CHK165-10780</strain>
    </source>
</reference>
<dbReference type="EMBL" id="DVFU01000086">
    <property type="protein sequence ID" value="HIQ64977.1"/>
    <property type="molecule type" value="Genomic_DNA"/>
</dbReference>
<evidence type="ECO:0000313" key="3">
    <source>
        <dbReference type="Proteomes" id="UP000886725"/>
    </source>
</evidence>
<sequence length="410" mass="46213">MKIKKFTDFKKYKGIKLKLAAISLVLPMAIGSFSSKNSGKYQEVFRDDLVVPPTSSSQTTQDAFTSQNSPENQITDDIINDLSQEIELDEGDVQEVIADLSDIIVDYPYSELFDIDEALAEESATIIAIPDSSTRLIVNSKVDENELYQQILQNNEEYLSQNKGITKYNGTTNSLIKKVCAVIAPQINEYLSGHDLSEQDINYLNEKLSDLKIFNYDGYGYASYNPDRATLEVSEKMISNLQRNTGESQTFEKVVSHEIAHLLQAPTQQTILQNNIMQFGPCIKQSGEQSPLYWDWYIEGSAEQLCMDYYETNESLTYPAEIKALTLMKTAGAVDPSVDVTTLEELSLQSSREPIYEYFKCTTEEEEKEILNMFYATNLFTSGSITTSNQIFVDNYSSKHGPMDGSTQIK</sequence>
<accession>A0A9D0YZS8</accession>
<feature type="region of interest" description="Disordered" evidence="1">
    <location>
        <begin position="52"/>
        <end position="72"/>
    </location>
</feature>
<evidence type="ECO:0000313" key="2">
    <source>
        <dbReference type="EMBL" id="HIQ64977.1"/>
    </source>
</evidence>
<name>A0A9D0YZS8_9FIRM</name>
<feature type="non-terminal residue" evidence="2">
    <location>
        <position position="410"/>
    </location>
</feature>